<dbReference type="RefSeq" id="WP_162615375.1">
    <property type="nucleotide sequence ID" value="NZ_PQSP01000013.1"/>
</dbReference>
<keyword evidence="9" id="KW-1185">Reference proteome</keyword>
<feature type="transmembrane region" description="Helical" evidence="6">
    <location>
        <begin position="157"/>
        <end position="174"/>
    </location>
</feature>
<feature type="transmembrane region" description="Helical" evidence="6">
    <location>
        <begin position="97"/>
        <end position="113"/>
    </location>
</feature>
<evidence type="ECO:0000256" key="3">
    <source>
        <dbReference type="ARBA" id="ARBA00022692"/>
    </source>
</evidence>
<evidence type="ECO:0000313" key="8">
    <source>
        <dbReference type="EMBL" id="RUS65438.1"/>
    </source>
</evidence>
<feature type="transmembrane region" description="Helical" evidence="6">
    <location>
        <begin position="186"/>
        <end position="203"/>
    </location>
</feature>
<accession>A0A433S9M3</accession>
<evidence type="ECO:0000256" key="4">
    <source>
        <dbReference type="ARBA" id="ARBA00022989"/>
    </source>
</evidence>
<keyword evidence="4 6" id="KW-1133">Transmembrane helix</keyword>
<reference evidence="8 9" key="1">
    <citation type="submission" date="2018-01" db="EMBL/GenBank/DDBJ databases">
        <title>Saezia sanguinis gen. nov., sp. nov., in the order Burkholderiales isolated from human blood.</title>
        <authorList>
            <person name="Medina-Pascual M.J."/>
            <person name="Valdezate S."/>
            <person name="Monzon S."/>
            <person name="Cuesta I."/>
            <person name="Carrasco G."/>
            <person name="Villalon P."/>
            <person name="Saez-Nieto J.A."/>
        </authorList>
    </citation>
    <scope>NUCLEOTIDE SEQUENCE [LARGE SCALE GENOMIC DNA]</scope>
    <source>
        <strain evidence="8 9">CNM695-12</strain>
    </source>
</reference>
<dbReference type="NCBIfam" id="NF008676">
    <property type="entry name" value="PRK11689.1"/>
    <property type="match status" value="1"/>
</dbReference>
<keyword evidence="2" id="KW-1003">Cell membrane</keyword>
<keyword evidence="5 6" id="KW-0472">Membrane</keyword>
<feature type="transmembrane region" description="Helical" evidence="6">
    <location>
        <begin position="32"/>
        <end position="51"/>
    </location>
</feature>
<sequence>MTSYRATLCGLLAIVLWSMSLGLMRSITSALGPAAGAAFIFTSAFLFVLVLQGKSAWSTYSRPYLLLCGSLFVAYEICLIGAIGMAHTHLQSIELGMINYLWPCLTILLAIPIHKQKTNGAVWLGMLLALGGIILIMSGNGSWSPQALWTNITGNPIPYTMALAAAIIWALYNNLVKKYGRGNRSVAPFLLVTALLLWINLLFQPYQPIVWSTRIIMELIFLGISTATAYTVWNIGIKQGNLMTLTFASYFTPALSAIIACMWLKTLPTPFFWFGLILLICGALLCWLATRKLSRT</sequence>
<dbReference type="InterPro" id="IPR000620">
    <property type="entry name" value="EamA_dom"/>
</dbReference>
<evidence type="ECO:0000313" key="9">
    <source>
        <dbReference type="Proteomes" id="UP000286947"/>
    </source>
</evidence>
<gene>
    <name evidence="8" type="primary">yddG</name>
    <name evidence="8" type="ORF">CUZ56_03020</name>
</gene>
<feature type="transmembrane region" description="Helical" evidence="6">
    <location>
        <begin position="215"/>
        <end position="233"/>
    </location>
</feature>
<evidence type="ECO:0000256" key="1">
    <source>
        <dbReference type="ARBA" id="ARBA00004651"/>
    </source>
</evidence>
<dbReference type="PANTHER" id="PTHR42920:SF24">
    <property type="entry name" value="AROMATIC AMINO ACID EXPORTER YDDG"/>
    <property type="match status" value="1"/>
</dbReference>
<dbReference type="GO" id="GO:0005886">
    <property type="term" value="C:plasma membrane"/>
    <property type="evidence" value="ECO:0007669"/>
    <property type="project" value="UniProtKB-SubCell"/>
</dbReference>
<dbReference type="InterPro" id="IPR037185">
    <property type="entry name" value="EmrE-like"/>
</dbReference>
<dbReference type="PANTHER" id="PTHR42920">
    <property type="entry name" value="OS03G0707200 PROTEIN-RELATED"/>
    <property type="match status" value="1"/>
</dbReference>
<dbReference type="Proteomes" id="UP000286947">
    <property type="component" value="Unassembled WGS sequence"/>
</dbReference>
<evidence type="ECO:0000256" key="5">
    <source>
        <dbReference type="ARBA" id="ARBA00023136"/>
    </source>
</evidence>
<feature type="transmembrane region" description="Helical" evidence="6">
    <location>
        <begin position="271"/>
        <end position="290"/>
    </location>
</feature>
<comment type="caution">
    <text evidence="8">The sequence shown here is derived from an EMBL/GenBank/DDBJ whole genome shotgun (WGS) entry which is preliminary data.</text>
</comment>
<feature type="transmembrane region" description="Helical" evidence="6">
    <location>
        <begin position="63"/>
        <end position="85"/>
    </location>
</feature>
<evidence type="ECO:0000259" key="7">
    <source>
        <dbReference type="Pfam" id="PF00892"/>
    </source>
</evidence>
<keyword evidence="3 6" id="KW-0812">Transmembrane</keyword>
<dbReference type="Pfam" id="PF00892">
    <property type="entry name" value="EamA"/>
    <property type="match status" value="1"/>
</dbReference>
<dbReference type="SUPFAM" id="SSF103481">
    <property type="entry name" value="Multidrug resistance efflux transporter EmrE"/>
    <property type="match status" value="2"/>
</dbReference>
<feature type="domain" description="EamA" evidence="7">
    <location>
        <begin position="159"/>
        <end position="285"/>
    </location>
</feature>
<feature type="transmembrane region" description="Helical" evidence="6">
    <location>
        <begin position="120"/>
        <end position="137"/>
    </location>
</feature>
<dbReference type="EMBL" id="PQSP01000013">
    <property type="protein sequence ID" value="RUS65438.1"/>
    <property type="molecule type" value="Genomic_DNA"/>
</dbReference>
<proteinExistence type="predicted"/>
<dbReference type="InterPro" id="IPR051258">
    <property type="entry name" value="Diverse_Substrate_Transporter"/>
</dbReference>
<evidence type="ECO:0000256" key="2">
    <source>
        <dbReference type="ARBA" id="ARBA00022475"/>
    </source>
</evidence>
<protein>
    <submittedName>
        <fullName evidence="8">Aromatic amino acid exporter YddG</fullName>
    </submittedName>
</protein>
<comment type="subcellular location">
    <subcellularLocation>
        <location evidence="1">Cell membrane</location>
        <topology evidence="1">Multi-pass membrane protein</topology>
    </subcellularLocation>
</comment>
<evidence type="ECO:0000256" key="6">
    <source>
        <dbReference type="SAM" id="Phobius"/>
    </source>
</evidence>
<dbReference type="AlphaFoldDB" id="A0A433S9M3"/>
<feature type="transmembrane region" description="Helical" evidence="6">
    <location>
        <begin position="245"/>
        <end position="265"/>
    </location>
</feature>
<organism evidence="8 9">
    <name type="scientific">Saezia sanguinis</name>
    <dbReference type="NCBI Taxonomy" id="1965230"/>
    <lineage>
        <taxon>Bacteria</taxon>
        <taxon>Pseudomonadati</taxon>
        <taxon>Pseudomonadota</taxon>
        <taxon>Betaproteobacteria</taxon>
        <taxon>Burkholderiales</taxon>
        <taxon>Saeziaceae</taxon>
        <taxon>Saezia</taxon>
    </lineage>
</organism>
<name>A0A433S9M3_9BURK</name>